<sequence length="76" mass="8721">MMLVSCRFDGVWCGRSPVVVLLVGQSPIQNTQTQNLNLEETKDLWVIVEKEESRLSRCKNKRREAVSCSSFFQLSD</sequence>
<dbReference type="Proteomes" id="UP001229421">
    <property type="component" value="Unassembled WGS sequence"/>
</dbReference>
<evidence type="ECO:0000313" key="1">
    <source>
        <dbReference type="EMBL" id="KAK1407810.1"/>
    </source>
</evidence>
<accession>A0AAD8JNJ1</accession>
<proteinExistence type="predicted"/>
<dbReference type="AlphaFoldDB" id="A0AAD8JNJ1"/>
<organism evidence="1 2">
    <name type="scientific">Tagetes erecta</name>
    <name type="common">African marigold</name>
    <dbReference type="NCBI Taxonomy" id="13708"/>
    <lineage>
        <taxon>Eukaryota</taxon>
        <taxon>Viridiplantae</taxon>
        <taxon>Streptophyta</taxon>
        <taxon>Embryophyta</taxon>
        <taxon>Tracheophyta</taxon>
        <taxon>Spermatophyta</taxon>
        <taxon>Magnoliopsida</taxon>
        <taxon>eudicotyledons</taxon>
        <taxon>Gunneridae</taxon>
        <taxon>Pentapetalae</taxon>
        <taxon>asterids</taxon>
        <taxon>campanulids</taxon>
        <taxon>Asterales</taxon>
        <taxon>Asteraceae</taxon>
        <taxon>Asteroideae</taxon>
        <taxon>Heliantheae alliance</taxon>
        <taxon>Tageteae</taxon>
        <taxon>Tagetes</taxon>
    </lineage>
</organism>
<reference evidence="1" key="1">
    <citation type="journal article" date="2023" name="bioRxiv">
        <title>Improved chromosome-level genome assembly for marigold (Tagetes erecta).</title>
        <authorList>
            <person name="Jiang F."/>
            <person name="Yuan L."/>
            <person name="Wang S."/>
            <person name="Wang H."/>
            <person name="Xu D."/>
            <person name="Wang A."/>
            <person name="Fan W."/>
        </authorList>
    </citation>
    <scope>NUCLEOTIDE SEQUENCE</scope>
    <source>
        <strain evidence="1">WSJ</strain>
        <tissue evidence="1">Leaf</tissue>
    </source>
</reference>
<name>A0AAD8JNJ1_TARER</name>
<protein>
    <submittedName>
        <fullName evidence="1">Uncharacterized protein</fullName>
    </submittedName>
</protein>
<evidence type="ECO:0000313" key="2">
    <source>
        <dbReference type="Proteomes" id="UP001229421"/>
    </source>
</evidence>
<dbReference type="EMBL" id="JAUHHV010000011">
    <property type="protein sequence ID" value="KAK1407810.1"/>
    <property type="molecule type" value="Genomic_DNA"/>
</dbReference>
<keyword evidence="2" id="KW-1185">Reference proteome</keyword>
<gene>
    <name evidence="1" type="ORF">QVD17_39437</name>
</gene>
<comment type="caution">
    <text evidence="1">The sequence shown here is derived from an EMBL/GenBank/DDBJ whole genome shotgun (WGS) entry which is preliminary data.</text>
</comment>